<dbReference type="GO" id="GO:0006886">
    <property type="term" value="P:intracellular protein transport"/>
    <property type="evidence" value="ECO:0007669"/>
    <property type="project" value="InterPro"/>
</dbReference>
<dbReference type="AlphaFoldDB" id="A0AAD9PMD4"/>
<dbReference type="RefSeq" id="XP_067803914.1">
    <property type="nucleotide sequence ID" value="XM_067945123.1"/>
</dbReference>
<evidence type="ECO:0000259" key="2">
    <source>
        <dbReference type="Pfam" id="PF05008"/>
    </source>
</evidence>
<accession>A0AAD9PMD4</accession>
<dbReference type="GO" id="GO:0016020">
    <property type="term" value="C:membrane"/>
    <property type="evidence" value="ECO:0007669"/>
    <property type="project" value="InterPro"/>
</dbReference>
<name>A0AAD9PMD4_9APIC</name>
<evidence type="ECO:0000256" key="1">
    <source>
        <dbReference type="SAM" id="Coils"/>
    </source>
</evidence>
<feature type="coiled-coil region" evidence="1">
    <location>
        <begin position="40"/>
        <end position="96"/>
    </location>
</feature>
<dbReference type="Pfam" id="PF05008">
    <property type="entry name" value="V-SNARE"/>
    <property type="match status" value="1"/>
</dbReference>
<proteinExistence type="predicted"/>
<protein>
    <submittedName>
        <fullName evidence="3">Vesicle transport v-SNARE</fullName>
    </submittedName>
</protein>
<evidence type="ECO:0000313" key="3">
    <source>
        <dbReference type="EMBL" id="KAK2197072.1"/>
    </source>
</evidence>
<dbReference type="GeneID" id="94334367"/>
<gene>
    <name evidence="3" type="ORF">BdWA1_000069</name>
</gene>
<keyword evidence="4" id="KW-1185">Reference proteome</keyword>
<dbReference type="Gene3D" id="1.20.58.400">
    <property type="entry name" value="t-snare proteins"/>
    <property type="match status" value="1"/>
</dbReference>
<dbReference type="InterPro" id="IPR007705">
    <property type="entry name" value="Vesicle_trsprt_v-SNARE_N"/>
</dbReference>
<dbReference type="EMBL" id="JALLKP010000001">
    <property type="protein sequence ID" value="KAK2197072.1"/>
    <property type="molecule type" value="Genomic_DNA"/>
</dbReference>
<keyword evidence="1" id="KW-0175">Coiled coil</keyword>
<organism evidence="3 4">
    <name type="scientific">Babesia duncani</name>
    <dbReference type="NCBI Taxonomy" id="323732"/>
    <lineage>
        <taxon>Eukaryota</taxon>
        <taxon>Sar</taxon>
        <taxon>Alveolata</taxon>
        <taxon>Apicomplexa</taxon>
        <taxon>Aconoidasida</taxon>
        <taxon>Piroplasmida</taxon>
        <taxon>Babesiidae</taxon>
        <taxon>Babesia</taxon>
    </lineage>
</organism>
<comment type="caution">
    <text evidence="3">The sequence shown here is derived from an EMBL/GenBank/DDBJ whole genome shotgun (WGS) entry which is preliminary data.</text>
</comment>
<reference evidence="3" key="1">
    <citation type="journal article" date="2023" name="Nat. Microbiol.">
        <title>Babesia duncani multi-omics identifies virulence factors and drug targets.</title>
        <authorList>
            <person name="Singh P."/>
            <person name="Lonardi S."/>
            <person name="Liang Q."/>
            <person name="Vydyam P."/>
            <person name="Khabirova E."/>
            <person name="Fang T."/>
            <person name="Gihaz S."/>
            <person name="Thekkiniath J."/>
            <person name="Munshi M."/>
            <person name="Abel S."/>
            <person name="Ciampossin L."/>
            <person name="Batugedara G."/>
            <person name="Gupta M."/>
            <person name="Lu X.M."/>
            <person name="Lenz T."/>
            <person name="Chakravarty S."/>
            <person name="Cornillot E."/>
            <person name="Hu Y."/>
            <person name="Ma W."/>
            <person name="Gonzalez L.M."/>
            <person name="Sanchez S."/>
            <person name="Estrada K."/>
            <person name="Sanchez-Flores A."/>
            <person name="Montero E."/>
            <person name="Harb O.S."/>
            <person name="Le Roch K.G."/>
            <person name="Mamoun C.B."/>
        </authorList>
    </citation>
    <scope>NUCLEOTIDE SEQUENCE</scope>
    <source>
        <strain evidence="3">WA1</strain>
    </source>
</reference>
<dbReference type="KEGG" id="bdw:94334367"/>
<feature type="domain" description="Vesicle transport v-SNARE N-terminal" evidence="2">
    <location>
        <begin position="1"/>
        <end position="91"/>
    </location>
</feature>
<evidence type="ECO:0000313" key="4">
    <source>
        <dbReference type="Proteomes" id="UP001214638"/>
    </source>
</evidence>
<dbReference type="Proteomes" id="UP001214638">
    <property type="component" value="Unassembled WGS sequence"/>
</dbReference>
<sequence>MDNLYDDYYTQFQQKLNKVNDLAAQCMDTPASDPGQSVRLGELEKCILQANETLRQLELEARSSDPVKSENRTYEVKKCQSRLKSANDKIRMLREKQNRVSLLGDSPGFGERHQLLQRGNMYLKVS</sequence>
<dbReference type="InterPro" id="IPR038407">
    <property type="entry name" value="v-SNARE_N_sf"/>
</dbReference>